<evidence type="ECO:0000313" key="2">
    <source>
        <dbReference type="EMBL" id="MCD7452328.1"/>
    </source>
</evidence>
<comment type="caution">
    <text evidence="2">The sequence shown here is derived from an EMBL/GenBank/DDBJ whole genome shotgun (WGS) entry which is preliminary data.</text>
</comment>
<feature type="region of interest" description="Disordered" evidence="1">
    <location>
        <begin position="65"/>
        <end position="85"/>
    </location>
</feature>
<dbReference type="Proteomes" id="UP000823775">
    <property type="component" value="Unassembled WGS sequence"/>
</dbReference>
<evidence type="ECO:0000256" key="1">
    <source>
        <dbReference type="SAM" id="MobiDB-lite"/>
    </source>
</evidence>
<organism evidence="2 3">
    <name type="scientific">Datura stramonium</name>
    <name type="common">Jimsonweed</name>
    <name type="synonym">Common thornapple</name>
    <dbReference type="NCBI Taxonomy" id="4076"/>
    <lineage>
        <taxon>Eukaryota</taxon>
        <taxon>Viridiplantae</taxon>
        <taxon>Streptophyta</taxon>
        <taxon>Embryophyta</taxon>
        <taxon>Tracheophyta</taxon>
        <taxon>Spermatophyta</taxon>
        <taxon>Magnoliopsida</taxon>
        <taxon>eudicotyledons</taxon>
        <taxon>Gunneridae</taxon>
        <taxon>Pentapetalae</taxon>
        <taxon>asterids</taxon>
        <taxon>lamiids</taxon>
        <taxon>Solanales</taxon>
        <taxon>Solanaceae</taxon>
        <taxon>Solanoideae</taxon>
        <taxon>Datureae</taxon>
        <taxon>Datura</taxon>
    </lineage>
</organism>
<gene>
    <name evidence="2" type="ORF">HAX54_016161</name>
</gene>
<name>A0ABS8RZT8_DATST</name>
<evidence type="ECO:0000313" key="3">
    <source>
        <dbReference type="Proteomes" id="UP000823775"/>
    </source>
</evidence>
<reference evidence="2 3" key="1">
    <citation type="journal article" date="2021" name="BMC Genomics">
        <title>Datura genome reveals duplications of psychoactive alkaloid biosynthetic genes and high mutation rate following tissue culture.</title>
        <authorList>
            <person name="Rajewski A."/>
            <person name="Carter-House D."/>
            <person name="Stajich J."/>
            <person name="Litt A."/>
        </authorList>
    </citation>
    <scope>NUCLEOTIDE SEQUENCE [LARGE SCALE GENOMIC DNA]</scope>
    <source>
        <strain evidence="2">AR-01</strain>
    </source>
</reference>
<sequence>MQGMFGYANNSLIFRNIEPTSIELSILELPPPYVESQIVHPVGNVAEQSDDNFMDVQPLITTAKGKEKVVHSTSPSKNRTKQQTAATPRFMGNQHRHVVNPSIKKIPSIQPMKYDSPKKRASPIKEAFLNQEVQGEKSFVSPEVKDEFDDIRKLINDKFNSVMDVVKVVMRMKR</sequence>
<dbReference type="EMBL" id="JACEIK010000204">
    <property type="protein sequence ID" value="MCD7452328.1"/>
    <property type="molecule type" value="Genomic_DNA"/>
</dbReference>
<dbReference type="PANTHER" id="PTHR48302">
    <property type="entry name" value="ULP1 PROTEASE FAMILY, C-TERMINAL CATALYTIC DOMAIN CONTAINING PROTEIN"/>
    <property type="match status" value="1"/>
</dbReference>
<keyword evidence="3" id="KW-1185">Reference proteome</keyword>
<protein>
    <submittedName>
        <fullName evidence="2">Uncharacterized protein</fullName>
    </submittedName>
</protein>
<accession>A0ABS8RZT8</accession>
<proteinExistence type="predicted"/>
<feature type="compositionally biased region" description="Polar residues" evidence="1">
    <location>
        <begin position="71"/>
        <end position="85"/>
    </location>
</feature>
<dbReference type="PANTHER" id="PTHR48302:SF2">
    <property type="entry name" value="DUF1985 DOMAIN-CONTAINING PROTEIN"/>
    <property type="match status" value="1"/>
</dbReference>